<feature type="compositionally biased region" description="Polar residues" evidence="1">
    <location>
        <begin position="80"/>
        <end position="89"/>
    </location>
</feature>
<feature type="transmembrane region" description="Helical" evidence="2">
    <location>
        <begin position="227"/>
        <end position="246"/>
    </location>
</feature>
<organism evidence="4">
    <name type="scientific">Trichuris suis</name>
    <name type="common">pig whipworm</name>
    <dbReference type="NCBI Taxonomy" id="68888"/>
    <lineage>
        <taxon>Eukaryota</taxon>
        <taxon>Metazoa</taxon>
        <taxon>Ecdysozoa</taxon>
        <taxon>Nematoda</taxon>
        <taxon>Enoplea</taxon>
        <taxon>Dorylaimia</taxon>
        <taxon>Trichinellida</taxon>
        <taxon>Trichuridae</taxon>
        <taxon>Trichuris</taxon>
    </lineage>
</organism>
<evidence type="ECO:0000313" key="3">
    <source>
        <dbReference type="EMBL" id="KFD56418.1"/>
    </source>
</evidence>
<keyword evidence="2" id="KW-0472">Membrane</keyword>
<feature type="transmembrane region" description="Helical" evidence="2">
    <location>
        <begin position="309"/>
        <end position="329"/>
    </location>
</feature>
<dbReference type="Proteomes" id="UP000030764">
    <property type="component" value="Unassembled WGS sequence"/>
</dbReference>
<name>A0A085NNA0_9BILA</name>
<evidence type="ECO:0000256" key="2">
    <source>
        <dbReference type="SAM" id="Phobius"/>
    </source>
</evidence>
<evidence type="ECO:0000313" key="5">
    <source>
        <dbReference type="Proteomes" id="UP000030764"/>
    </source>
</evidence>
<reference evidence="4 5" key="1">
    <citation type="journal article" date="2014" name="Nat. Genet.">
        <title>Genome and transcriptome of the porcine whipworm Trichuris suis.</title>
        <authorList>
            <person name="Jex A.R."/>
            <person name="Nejsum P."/>
            <person name="Schwarz E.M."/>
            <person name="Hu L."/>
            <person name="Young N.D."/>
            <person name="Hall R.S."/>
            <person name="Korhonen P.K."/>
            <person name="Liao S."/>
            <person name="Thamsborg S."/>
            <person name="Xia J."/>
            <person name="Xu P."/>
            <person name="Wang S."/>
            <person name="Scheerlinck J.P."/>
            <person name="Hofmann A."/>
            <person name="Sternberg P.W."/>
            <person name="Wang J."/>
            <person name="Gasser R.B."/>
        </authorList>
    </citation>
    <scope>NUCLEOTIDE SEQUENCE [LARGE SCALE GENOMIC DNA]</scope>
    <source>
        <strain evidence="4">DCEP-RM93F</strain>
        <strain evidence="3">DCEP-RM93M</strain>
    </source>
</reference>
<keyword evidence="2" id="KW-0812">Transmembrane</keyword>
<accession>A0A085NNA0</accession>
<dbReference type="Proteomes" id="UP000030758">
    <property type="component" value="Unassembled WGS sequence"/>
</dbReference>
<feature type="transmembrane region" description="Helical" evidence="2">
    <location>
        <begin position="186"/>
        <end position="206"/>
    </location>
</feature>
<keyword evidence="5" id="KW-1185">Reference proteome</keyword>
<gene>
    <name evidence="3" type="ORF">M513_02522</name>
    <name evidence="4" type="ORF">M514_02522</name>
</gene>
<evidence type="ECO:0000313" key="4">
    <source>
        <dbReference type="EMBL" id="KFD70946.1"/>
    </source>
</evidence>
<sequence length="351" mass="38837">MVKCGSLFGRFCSKPYKKTDSYPVGLNAIVSAPGMQLQAQDGKAAQVGKADKNKKLEKQETKITIDEMDGNKGDKKRSDNNANEQSLTNADGKDTKPAPKQPKEPIAISSDNLEDFQKGGSLYVSAEDVIRAIMYMEENDKPEYKKLENMFEGRVRSAQPKCHTSAVSLVAHGMALSCQQLHSFHIIHRLPTVIVVLICGVLLQLIASKSAKRQRNSTEYANSMMFALFWGCFSVMTMFPLVGIMQPSRIDYGVFFVAYTIYFVIYTASTAPMNTVQFFFGLSMLLGLLLTDVNHFTNDGPIQVIEYAAAGYFFIASALPLYMLAHALLHSEGPLLSLPLGRSLIDVIELF</sequence>
<keyword evidence="2" id="KW-1133">Transmembrane helix</keyword>
<feature type="transmembrane region" description="Helical" evidence="2">
    <location>
        <begin position="252"/>
        <end position="271"/>
    </location>
</feature>
<protein>
    <submittedName>
        <fullName evidence="4">Uncharacterized protein</fullName>
    </submittedName>
</protein>
<feature type="transmembrane region" description="Helical" evidence="2">
    <location>
        <begin position="278"/>
        <end position="297"/>
    </location>
</feature>
<feature type="compositionally biased region" description="Basic and acidic residues" evidence="1">
    <location>
        <begin position="91"/>
        <end position="103"/>
    </location>
</feature>
<dbReference type="EMBL" id="KL363193">
    <property type="protein sequence ID" value="KFD56418.1"/>
    <property type="molecule type" value="Genomic_DNA"/>
</dbReference>
<feature type="compositionally biased region" description="Basic and acidic residues" evidence="1">
    <location>
        <begin position="49"/>
        <end position="79"/>
    </location>
</feature>
<dbReference type="AlphaFoldDB" id="A0A085NNA0"/>
<dbReference type="EMBL" id="KL367484">
    <property type="protein sequence ID" value="KFD70946.1"/>
    <property type="molecule type" value="Genomic_DNA"/>
</dbReference>
<feature type="region of interest" description="Disordered" evidence="1">
    <location>
        <begin position="45"/>
        <end position="111"/>
    </location>
</feature>
<evidence type="ECO:0000256" key="1">
    <source>
        <dbReference type="SAM" id="MobiDB-lite"/>
    </source>
</evidence>
<proteinExistence type="predicted"/>